<dbReference type="Proteomes" id="UP000199556">
    <property type="component" value="Unassembled WGS sequence"/>
</dbReference>
<dbReference type="STRING" id="195064.SAMN05421721_10886"/>
<feature type="region of interest" description="Disordered" evidence="2">
    <location>
        <begin position="296"/>
        <end position="317"/>
    </location>
</feature>
<dbReference type="InterPro" id="IPR057666">
    <property type="entry name" value="DrpA_SLOG"/>
</dbReference>
<dbReference type="InterPro" id="IPR036388">
    <property type="entry name" value="WH-like_DNA-bd_sf"/>
</dbReference>
<accession>A0A1I4RM22</accession>
<evidence type="ECO:0000256" key="1">
    <source>
        <dbReference type="ARBA" id="ARBA00006525"/>
    </source>
</evidence>
<dbReference type="SUPFAM" id="SSF102405">
    <property type="entry name" value="MCP/YpsA-like"/>
    <property type="match status" value="1"/>
</dbReference>
<dbReference type="EMBL" id="FOUO01000008">
    <property type="protein sequence ID" value="SFM53176.1"/>
    <property type="molecule type" value="Genomic_DNA"/>
</dbReference>
<dbReference type="Pfam" id="PF17782">
    <property type="entry name" value="WHD_DprA"/>
    <property type="match status" value="1"/>
</dbReference>
<feature type="domain" description="DprA winged helix" evidence="4">
    <location>
        <begin position="311"/>
        <end position="369"/>
    </location>
</feature>
<evidence type="ECO:0000259" key="3">
    <source>
        <dbReference type="Pfam" id="PF02481"/>
    </source>
</evidence>
<dbReference type="Pfam" id="PF21102">
    <property type="entry name" value="DprA_N"/>
    <property type="match status" value="1"/>
</dbReference>
<evidence type="ECO:0000259" key="4">
    <source>
        <dbReference type="Pfam" id="PF17782"/>
    </source>
</evidence>
<dbReference type="PANTHER" id="PTHR43022:SF1">
    <property type="entry name" value="PROTEIN SMF"/>
    <property type="match status" value="1"/>
</dbReference>
<gene>
    <name evidence="5" type="ORF">SAMN05421721_10886</name>
</gene>
<keyword evidence="6" id="KW-1185">Reference proteome</keyword>
<organism evidence="5 6">
    <name type="scientific">Ectothiorhodospira mobilis</name>
    <dbReference type="NCBI Taxonomy" id="195064"/>
    <lineage>
        <taxon>Bacteria</taxon>
        <taxon>Pseudomonadati</taxon>
        <taxon>Pseudomonadota</taxon>
        <taxon>Gammaproteobacteria</taxon>
        <taxon>Chromatiales</taxon>
        <taxon>Ectothiorhodospiraceae</taxon>
        <taxon>Ectothiorhodospira</taxon>
    </lineage>
</organism>
<sequence length="380" mass="40130">MDTRQHPLVPWLHLWHTPGLGPATFLLLTAAHGGPRAVLEAGPAAWREQGLDDAAVAFLEGPTPEGVLRDLEWAQDPQRHILTLEDPAYPPRLRAIAAAPPVLYVVGDPRVLHWPLLAVVGSRHPTPGGRDTAHAFSAHLARSGLVIASGLAQGIDAAAHGGALDGGGLTVAVTGTGPDRVYPAGHRDLARRIAAEGALVTELPVGTPVRREHFPRRNRILSGLAVGTLVVEAAHRSGSLITARHAAEQGREVFAIPGSIHNPMARGCHRLIRQGAKLVETADDILEELGPQIFIPREEEGPSPGNEADATAAPGEAPDAEHAALLEAMGHDPVAVDQLVERTGLTAGAVSSMLLLMELRGQVASLSGGRYVRLQPEHER</sequence>
<proteinExistence type="inferred from homology"/>
<dbReference type="InterPro" id="IPR041614">
    <property type="entry name" value="DprA_WH"/>
</dbReference>
<reference evidence="5 6" key="1">
    <citation type="submission" date="2016-10" db="EMBL/GenBank/DDBJ databases">
        <authorList>
            <person name="de Groot N.N."/>
        </authorList>
    </citation>
    <scope>NUCLEOTIDE SEQUENCE [LARGE SCALE GENOMIC DNA]</scope>
    <source>
        <strain evidence="5 6">DSM 4180</strain>
    </source>
</reference>
<name>A0A1I4RM22_ECTMO</name>
<dbReference type="InterPro" id="IPR003488">
    <property type="entry name" value="DprA"/>
</dbReference>
<dbReference type="AlphaFoldDB" id="A0A1I4RM22"/>
<protein>
    <submittedName>
        <fullName evidence="5">DNA protecting protein DprA</fullName>
    </submittedName>
</protein>
<dbReference type="NCBIfam" id="TIGR00732">
    <property type="entry name" value="dprA"/>
    <property type="match status" value="1"/>
</dbReference>
<dbReference type="PANTHER" id="PTHR43022">
    <property type="entry name" value="PROTEIN SMF"/>
    <property type="match status" value="1"/>
</dbReference>
<dbReference type="Gene3D" id="3.40.50.450">
    <property type="match status" value="1"/>
</dbReference>
<dbReference type="GO" id="GO:0009294">
    <property type="term" value="P:DNA-mediated transformation"/>
    <property type="evidence" value="ECO:0007669"/>
    <property type="project" value="InterPro"/>
</dbReference>
<evidence type="ECO:0000313" key="5">
    <source>
        <dbReference type="EMBL" id="SFM53176.1"/>
    </source>
</evidence>
<dbReference type="Pfam" id="PF02481">
    <property type="entry name" value="DNA_processg_A"/>
    <property type="match status" value="1"/>
</dbReference>
<feature type="domain" description="Smf/DprA SLOG" evidence="3">
    <location>
        <begin position="81"/>
        <end position="289"/>
    </location>
</feature>
<evidence type="ECO:0000256" key="2">
    <source>
        <dbReference type="SAM" id="MobiDB-lite"/>
    </source>
</evidence>
<evidence type="ECO:0000313" key="6">
    <source>
        <dbReference type="Proteomes" id="UP000199556"/>
    </source>
</evidence>
<dbReference type="RefSeq" id="WP_244887899.1">
    <property type="nucleotide sequence ID" value="NZ_FOUO01000008.1"/>
</dbReference>
<dbReference type="Gene3D" id="1.10.10.10">
    <property type="entry name" value="Winged helix-like DNA-binding domain superfamily/Winged helix DNA-binding domain"/>
    <property type="match status" value="1"/>
</dbReference>
<comment type="similarity">
    <text evidence="1">Belongs to the DprA/Smf family.</text>
</comment>